<keyword evidence="2" id="KW-1185">Reference proteome</keyword>
<dbReference type="AlphaFoldDB" id="A0A251RIM8"/>
<organism evidence="1 2">
    <name type="scientific">Prunus persica</name>
    <name type="common">Peach</name>
    <name type="synonym">Amygdalus persica</name>
    <dbReference type="NCBI Taxonomy" id="3760"/>
    <lineage>
        <taxon>Eukaryota</taxon>
        <taxon>Viridiplantae</taxon>
        <taxon>Streptophyta</taxon>
        <taxon>Embryophyta</taxon>
        <taxon>Tracheophyta</taxon>
        <taxon>Spermatophyta</taxon>
        <taxon>Magnoliopsida</taxon>
        <taxon>eudicotyledons</taxon>
        <taxon>Gunneridae</taxon>
        <taxon>Pentapetalae</taxon>
        <taxon>rosids</taxon>
        <taxon>fabids</taxon>
        <taxon>Rosales</taxon>
        <taxon>Rosaceae</taxon>
        <taxon>Amygdaloideae</taxon>
        <taxon>Amygdaleae</taxon>
        <taxon>Prunus</taxon>
    </lineage>
</organism>
<protein>
    <submittedName>
        <fullName evidence="1">Uncharacterized protein</fullName>
    </submittedName>
</protein>
<gene>
    <name evidence="1" type="ORF">PRUPE_1G557600</name>
</gene>
<dbReference type="Gramene" id="ONI35858">
    <property type="protein sequence ID" value="ONI35858"/>
    <property type="gene ID" value="PRUPE_1G557600"/>
</dbReference>
<name>A0A251RIM8_PRUPE</name>
<dbReference type="Proteomes" id="UP000006882">
    <property type="component" value="Chromosome G1"/>
</dbReference>
<evidence type="ECO:0000313" key="2">
    <source>
        <dbReference type="Proteomes" id="UP000006882"/>
    </source>
</evidence>
<accession>A0A251RIM8</accession>
<proteinExistence type="predicted"/>
<sequence length="72" mass="8118">MPLKQETTPNKVTTILGFRVESHYHLKCPQKCPKLSSTPQIIPAPKLPLTIQRFCPSTLQNKPKGCHHKTIS</sequence>
<evidence type="ECO:0000313" key="1">
    <source>
        <dbReference type="EMBL" id="ONI35858.1"/>
    </source>
</evidence>
<reference evidence="1 2" key="1">
    <citation type="journal article" date="2013" name="Nat. Genet.">
        <title>The high-quality draft genome of peach (Prunus persica) identifies unique patterns of genetic diversity, domestication and genome evolution.</title>
        <authorList>
            <consortium name="International Peach Genome Initiative"/>
            <person name="Verde I."/>
            <person name="Abbott A.G."/>
            <person name="Scalabrin S."/>
            <person name="Jung S."/>
            <person name="Shu S."/>
            <person name="Marroni F."/>
            <person name="Zhebentyayeva T."/>
            <person name="Dettori M.T."/>
            <person name="Grimwood J."/>
            <person name="Cattonaro F."/>
            <person name="Zuccolo A."/>
            <person name="Rossini L."/>
            <person name="Jenkins J."/>
            <person name="Vendramin E."/>
            <person name="Meisel L.A."/>
            <person name="Decroocq V."/>
            <person name="Sosinski B."/>
            <person name="Prochnik S."/>
            <person name="Mitros T."/>
            <person name="Policriti A."/>
            <person name="Cipriani G."/>
            <person name="Dondini L."/>
            <person name="Ficklin S."/>
            <person name="Goodstein D.M."/>
            <person name="Xuan P."/>
            <person name="Del Fabbro C."/>
            <person name="Aramini V."/>
            <person name="Copetti D."/>
            <person name="Gonzalez S."/>
            <person name="Horner D.S."/>
            <person name="Falchi R."/>
            <person name="Lucas S."/>
            <person name="Mica E."/>
            <person name="Maldonado J."/>
            <person name="Lazzari B."/>
            <person name="Bielenberg D."/>
            <person name="Pirona R."/>
            <person name="Miculan M."/>
            <person name="Barakat A."/>
            <person name="Testolin R."/>
            <person name="Stella A."/>
            <person name="Tartarini S."/>
            <person name="Tonutti P."/>
            <person name="Arus P."/>
            <person name="Orellana A."/>
            <person name="Wells C."/>
            <person name="Main D."/>
            <person name="Vizzotto G."/>
            <person name="Silva H."/>
            <person name="Salamini F."/>
            <person name="Schmutz J."/>
            <person name="Morgante M."/>
            <person name="Rokhsar D.S."/>
        </authorList>
    </citation>
    <scope>NUCLEOTIDE SEQUENCE [LARGE SCALE GENOMIC DNA]</scope>
    <source>
        <strain evidence="2">cv. Nemared</strain>
    </source>
</reference>
<dbReference type="EMBL" id="CM007651">
    <property type="protein sequence ID" value="ONI35858.1"/>
    <property type="molecule type" value="Genomic_DNA"/>
</dbReference>